<feature type="domain" description="Endonuclease GajA/Old nuclease/RecF-like AAA" evidence="1">
    <location>
        <begin position="35"/>
        <end position="365"/>
    </location>
</feature>
<protein>
    <recommendedName>
        <fullName evidence="1">Endonuclease GajA/Old nuclease/RecF-like AAA domain-containing protein</fullName>
    </recommendedName>
</protein>
<dbReference type="InterPro" id="IPR051396">
    <property type="entry name" value="Bact_Antivir_Def_Nuclease"/>
</dbReference>
<accession>A0A066RIL8</accession>
<dbReference type="InterPro" id="IPR027417">
    <property type="entry name" value="P-loop_NTPase"/>
</dbReference>
<name>A0A066RIL8_9GAMM</name>
<proteinExistence type="predicted"/>
<evidence type="ECO:0000313" key="3">
    <source>
        <dbReference type="Proteomes" id="UP000027192"/>
    </source>
</evidence>
<dbReference type="PANTHER" id="PTHR43581">
    <property type="entry name" value="ATP/GTP PHOSPHATASE"/>
    <property type="match status" value="1"/>
</dbReference>
<dbReference type="InterPro" id="IPR041685">
    <property type="entry name" value="AAA_GajA/Old/RecF-like"/>
</dbReference>
<dbReference type="AlphaFoldDB" id="A0A066RIL8"/>
<dbReference type="Pfam" id="PF13175">
    <property type="entry name" value="AAA_15"/>
    <property type="match status" value="1"/>
</dbReference>
<dbReference type="SUPFAM" id="SSF52540">
    <property type="entry name" value="P-loop containing nucleoside triphosphate hydrolases"/>
    <property type="match status" value="1"/>
</dbReference>
<sequence length="472" mass="54820">MFLGIVMAYIDNVKFDNHHIFGTSEINLCSITDDDKNNYYSVVIGENGTGKSELLKSLSEHINYRIRDNIYNSKSKYNDNTDVNFKLNKVPEYLVVSASNLNDKFPNISQRNKSYHPNYRYLGIRSTTNNAFIGKYKREFLEHFIDILSNDKKIESLSNALLSIGLPKRFRFTFKKGRGMSKVFELIDNSSSIDKFKNEFEKLLNLSKSSNKDYKLDKESYFYKFSKSTHIQIESYEFIKSSNQDITSIVYEIDLDKPEINERFLTNFNVLQLMVETGLISIKDFYFVHEDEYSFASSSSGQFNIITSFIGIISNMSDNSILLIDEPEVSLHASWQIKYFDILKLLLKPFNNCHTIICTHSHFLVSSMKKEESTLIHIKKDKEGKIKFDNIKSDVWGWSPENILYNVFGISSTRNAYFEQDLRKIISVISQESGNPDEIIEPLERIKRFNITDEDPLSLVITRAENFIKEVL</sequence>
<keyword evidence="3" id="KW-1185">Reference proteome</keyword>
<dbReference type="Proteomes" id="UP000027192">
    <property type="component" value="Unassembled WGS sequence"/>
</dbReference>
<evidence type="ECO:0000259" key="1">
    <source>
        <dbReference type="Pfam" id="PF13175"/>
    </source>
</evidence>
<dbReference type="Gene3D" id="3.40.50.300">
    <property type="entry name" value="P-loop containing nucleotide triphosphate hydrolases"/>
    <property type="match status" value="1"/>
</dbReference>
<reference evidence="2 3" key="1">
    <citation type="submission" date="2014-04" db="EMBL/GenBank/DDBJ databases">
        <title>Draft genome sequence of Photobacterium halotolerans S2753: a solonamide, ngercheumicin and holomycin producer.</title>
        <authorList>
            <person name="Machado H.R."/>
            <person name="Gram L."/>
        </authorList>
    </citation>
    <scope>NUCLEOTIDE SEQUENCE [LARGE SCALE GENOMIC DNA]</scope>
    <source>
        <strain evidence="2 3">S2753</strain>
    </source>
</reference>
<gene>
    <name evidence="2" type="ORF">EA58_17990</name>
</gene>
<dbReference type="EMBL" id="JMIB01000035">
    <property type="protein sequence ID" value="KDM90280.1"/>
    <property type="molecule type" value="Genomic_DNA"/>
</dbReference>
<dbReference type="PANTHER" id="PTHR43581:SF4">
    <property type="entry name" value="ATP_GTP PHOSPHATASE"/>
    <property type="match status" value="1"/>
</dbReference>
<comment type="caution">
    <text evidence="2">The sequence shown here is derived from an EMBL/GenBank/DDBJ whole genome shotgun (WGS) entry which is preliminary data.</text>
</comment>
<organism evidence="2 3">
    <name type="scientific">Photobacterium galatheae</name>
    <dbReference type="NCBI Taxonomy" id="1654360"/>
    <lineage>
        <taxon>Bacteria</taxon>
        <taxon>Pseudomonadati</taxon>
        <taxon>Pseudomonadota</taxon>
        <taxon>Gammaproteobacteria</taxon>
        <taxon>Vibrionales</taxon>
        <taxon>Vibrionaceae</taxon>
        <taxon>Photobacterium</taxon>
    </lineage>
</organism>
<evidence type="ECO:0000313" key="2">
    <source>
        <dbReference type="EMBL" id="KDM90280.1"/>
    </source>
</evidence>